<accession>A0ABS6E4Y1</accession>
<evidence type="ECO:0000313" key="2">
    <source>
        <dbReference type="EMBL" id="MBU5437968.1"/>
    </source>
</evidence>
<organism evidence="2 3">
    <name type="scientific">Tissierella simiarum</name>
    <dbReference type="NCBI Taxonomy" id="2841534"/>
    <lineage>
        <taxon>Bacteria</taxon>
        <taxon>Bacillati</taxon>
        <taxon>Bacillota</taxon>
        <taxon>Tissierellia</taxon>
        <taxon>Tissierellales</taxon>
        <taxon>Tissierellaceae</taxon>
        <taxon>Tissierella</taxon>
    </lineage>
</organism>
<comment type="caution">
    <text evidence="2">The sequence shown here is derived from an EMBL/GenBank/DDBJ whole genome shotgun (WGS) entry which is preliminary data.</text>
</comment>
<dbReference type="NCBIfam" id="TIGR02988">
    <property type="entry name" value="YaaA_near_RecF"/>
    <property type="match status" value="1"/>
</dbReference>
<evidence type="ECO:0000313" key="3">
    <source>
        <dbReference type="Proteomes" id="UP000749471"/>
    </source>
</evidence>
<dbReference type="Proteomes" id="UP000749471">
    <property type="component" value="Unassembled WGS sequence"/>
</dbReference>
<name>A0ABS6E4Y1_9FIRM</name>
<dbReference type="InterPro" id="IPR014330">
    <property type="entry name" value="RNA-bd_S4-rel_YaaA"/>
</dbReference>
<gene>
    <name evidence="2" type="primary">yaaA</name>
    <name evidence="2" type="ORF">KQI42_08115</name>
</gene>
<protein>
    <submittedName>
        <fullName evidence="2">S4 domain-containing protein YaaA</fullName>
    </submittedName>
</protein>
<dbReference type="CDD" id="cd00165">
    <property type="entry name" value="S4"/>
    <property type="match status" value="1"/>
</dbReference>
<dbReference type="PROSITE" id="PS50889">
    <property type="entry name" value="S4"/>
    <property type="match status" value="1"/>
</dbReference>
<keyword evidence="1" id="KW-0694">RNA-binding</keyword>
<proteinExistence type="predicted"/>
<keyword evidence="3" id="KW-1185">Reference proteome</keyword>
<dbReference type="Pfam" id="PF13275">
    <property type="entry name" value="S4_2"/>
    <property type="match status" value="1"/>
</dbReference>
<reference evidence="2 3" key="1">
    <citation type="submission" date="2021-06" db="EMBL/GenBank/DDBJ databases">
        <authorList>
            <person name="Sun Q."/>
            <person name="Li D."/>
        </authorList>
    </citation>
    <scope>NUCLEOTIDE SEQUENCE [LARGE SCALE GENOMIC DNA]</scope>
    <source>
        <strain evidence="2 3">MSJ-40</strain>
    </source>
</reference>
<dbReference type="EMBL" id="JAHLPM010000006">
    <property type="protein sequence ID" value="MBU5437968.1"/>
    <property type="molecule type" value="Genomic_DNA"/>
</dbReference>
<evidence type="ECO:0000256" key="1">
    <source>
        <dbReference type="PROSITE-ProRule" id="PRU00182"/>
    </source>
</evidence>
<sequence>MLQEISIDTEFIKLDQFLKYASVVQTGGQAKMMISEGIIKVNGEVVLERGRKIKKNDVVEIEDFDSFVVI</sequence>